<sequence>MQVSFYLLSDTPAENQAIQNELSTTPAHFTLACQLCADLYRAKQRVFVYTADQQQAEAFDELLWQFDAQRFVPHNLSGEGPKYGAPVEISWQAPRQNRQVLINLATEIPAFANRFSQIIEFVPAAEQLKVQARERFKQYRQLGVNPQTVNAG</sequence>
<dbReference type="STRING" id="173990.SAMN05660691_03436"/>
<name>A0A1H6N722_9GAMM</name>
<dbReference type="Pfam" id="PF04364">
    <property type="entry name" value="DNA_pol3_chi"/>
    <property type="match status" value="1"/>
</dbReference>
<dbReference type="GO" id="GO:0003677">
    <property type="term" value="F:DNA binding"/>
    <property type="evidence" value="ECO:0007669"/>
    <property type="project" value="InterPro"/>
</dbReference>
<evidence type="ECO:0000313" key="2">
    <source>
        <dbReference type="Proteomes" id="UP000199371"/>
    </source>
</evidence>
<dbReference type="GO" id="GO:0006260">
    <property type="term" value="P:DNA replication"/>
    <property type="evidence" value="ECO:0007669"/>
    <property type="project" value="InterPro"/>
</dbReference>
<dbReference type="GO" id="GO:0003887">
    <property type="term" value="F:DNA-directed DNA polymerase activity"/>
    <property type="evidence" value="ECO:0007669"/>
    <property type="project" value="InterPro"/>
</dbReference>
<reference evidence="2" key="1">
    <citation type="submission" date="2016-10" db="EMBL/GenBank/DDBJ databases">
        <authorList>
            <person name="Varghese N."/>
            <person name="Submissions S."/>
        </authorList>
    </citation>
    <scope>NUCLEOTIDE SEQUENCE [LARGE SCALE GENOMIC DNA]</scope>
    <source>
        <strain evidence="2">DSM 17616</strain>
    </source>
</reference>
<dbReference type="OrthoDB" id="5297568at2"/>
<evidence type="ECO:0000313" key="1">
    <source>
        <dbReference type="EMBL" id="SEI08142.1"/>
    </source>
</evidence>
<dbReference type="AlphaFoldDB" id="A0A1H6N722"/>
<keyword evidence="2" id="KW-1185">Reference proteome</keyword>
<dbReference type="InterPro" id="IPR007459">
    <property type="entry name" value="DNA_pol3_chi"/>
</dbReference>
<dbReference type="SUPFAM" id="SSF102400">
    <property type="entry name" value="DNA polymerase III chi subunit"/>
    <property type="match status" value="1"/>
</dbReference>
<dbReference type="EMBL" id="FNXF01000016">
    <property type="protein sequence ID" value="SEI08142.1"/>
    <property type="molecule type" value="Genomic_DNA"/>
</dbReference>
<gene>
    <name evidence="1" type="ORF">SAMN05660691_03436</name>
</gene>
<dbReference type="Proteomes" id="UP000199371">
    <property type="component" value="Unassembled WGS sequence"/>
</dbReference>
<dbReference type="GO" id="GO:0032298">
    <property type="term" value="P:positive regulation of DNA-templated DNA replication initiation"/>
    <property type="evidence" value="ECO:0007669"/>
    <property type="project" value="TreeGrafter"/>
</dbReference>
<dbReference type="PANTHER" id="PTHR38767">
    <property type="entry name" value="DNA POLYMERASE III SUBUNIT CHI"/>
    <property type="match status" value="1"/>
</dbReference>
<dbReference type="PANTHER" id="PTHR38767:SF1">
    <property type="entry name" value="DNA POLYMERASE III SUBUNIT CHI"/>
    <property type="match status" value="1"/>
</dbReference>
<dbReference type="RefSeq" id="WP_092795941.1">
    <property type="nucleotide sequence ID" value="NZ_FNXF01000016.1"/>
</dbReference>
<dbReference type="InterPro" id="IPR036768">
    <property type="entry name" value="PolIII_chi_sf"/>
</dbReference>
<protein>
    <submittedName>
        <fullName evidence="1">DNA polymerase III, chi subunit</fullName>
    </submittedName>
</protein>
<proteinExistence type="predicted"/>
<organism evidence="1 2">
    <name type="scientific">Rheinheimera pacifica</name>
    <dbReference type="NCBI Taxonomy" id="173990"/>
    <lineage>
        <taxon>Bacteria</taxon>
        <taxon>Pseudomonadati</taxon>
        <taxon>Pseudomonadota</taxon>
        <taxon>Gammaproteobacteria</taxon>
        <taxon>Chromatiales</taxon>
        <taxon>Chromatiaceae</taxon>
        <taxon>Rheinheimera</taxon>
    </lineage>
</organism>
<dbReference type="Gene3D" id="3.40.50.10110">
    <property type="entry name" value="DNA polymerase III subunit chi"/>
    <property type="match status" value="1"/>
</dbReference>
<accession>A0A1H6N722</accession>